<protein>
    <submittedName>
        <fullName evidence="2">ROK family protein</fullName>
    </submittedName>
</protein>
<dbReference type="AlphaFoldDB" id="A8F3Q6"/>
<dbReference type="STRING" id="416591.Tlet_0220"/>
<dbReference type="EMBL" id="CP000812">
    <property type="protein sequence ID" value="ABV32790.1"/>
    <property type="molecule type" value="Genomic_DNA"/>
</dbReference>
<dbReference type="Gene3D" id="3.30.420.40">
    <property type="match status" value="2"/>
</dbReference>
<evidence type="ECO:0000313" key="3">
    <source>
        <dbReference type="Proteomes" id="UP000002016"/>
    </source>
</evidence>
<dbReference type="Pfam" id="PF00480">
    <property type="entry name" value="ROK"/>
    <property type="match status" value="1"/>
</dbReference>
<name>A8F3Q6_PSELT</name>
<dbReference type="KEGG" id="tle:Tlet_0220"/>
<dbReference type="PANTHER" id="PTHR18964">
    <property type="entry name" value="ROK (REPRESSOR, ORF, KINASE) FAMILY"/>
    <property type="match status" value="1"/>
</dbReference>
<dbReference type="PANTHER" id="PTHR18964:SF149">
    <property type="entry name" value="BIFUNCTIONAL UDP-N-ACETYLGLUCOSAMINE 2-EPIMERASE_N-ACETYLMANNOSAMINE KINASE"/>
    <property type="match status" value="1"/>
</dbReference>
<comment type="similarity">
    <text evidence="1">Belongs to the ROK (NagC/XylR) family.</text>
</comment>
<evidence type="ECO:0000313" key="2">
    <source>
        <dbReference type="EMBL" id="ABV32790.1"/>
    </source>
</evidence>
<dbReference type="InterPro" id="IPR043129">
    <property type="entry name" value="ATPase_NBD"/>
</dbReference>
<proteinExistence type="inferred from homology"/>
<organism evidence="2 3">
    <name type="scientific">Pseudothermotoga lettingae (strain ATCC BAA-301 / DSM 14385 / NBRC 107922 / TMO)</name>
    <name type="common">Thermotoga lettingae</name>
    <dbReference type="NCBI Taxonomy" id="416591"/>
    <lineage>
        <taxon>Bacteria</taxon>
        <taxon>Thermotogati</taxon>
        <taxon>Thermotogota</taxon>
        <taxon>Thermotogae</taxon>
        <taxon>Thermotogales</taxon>
        <taxon>Thermotogaceae</taxon>
        <taxon>Pseudothermotoga</taxon>
    </lineage>
</organism>
<gene>
    <name evidence="2" type="ordered locus">Tlet_0220</name>
</gene>
<reference evidence="2 3" key="2">
    <citation type="journal article" date="2009" name="Proc. Natl. Acad. Sci. U.S.A.">
        <title>On the chimeric nature, thermophilic origin, and phylogenetic placement of the Thermotogales.</title>
        <authorList>
            <person name="Zhaxybayeva O."/>
            <person name="Swithers K.S."/>
            <person name="Lapierre P."/>
            <person name="Fournier G.P."/>
            <person name="Bickhart D.M."/>
            <person name="DeBoy R.T."/>
            <person name="Nelson K.E."/>
            <person name="Nesbo C.L."/>
            <person name="Doolittle W.F."/>
            <person name="Gogarten J.P."/>
            <person name="Noll K.M."/>
        </authorList>
    </citation>
    <scope>NUCLEOTIDE SEQUENCE [LARGE SCALE GENOMIC DNA]</scope>
    <source>
        <strain evidence="3">ATCC BAA-301 / DSM 14385 / NBRC 107922 / TMO</strain>
    </source>
</reference>
<reference evidence="2 3" key="1">
    <citation type="submission" date="2007-08" db="EMBL/GenBank/DDBJ databases">
        <title>Complete sequence of Thermotoga lettingae TMO.</title>
        <authorList>
            <consortium name="US DOE Joint Genome Institute"/>
            <person name="Copeland A."/>
            <person name="Lucas S."/>
            <person name="Lapidus A."/>
            <person name="Barry K."/>
            <person name="Glavina del Rio T."/>
            <person name="Dalin E."/>
            <person name="Tice H."/>
            <person name="Pitluck S."/>
            <person name="Foster B."/>
            <person name="Bruce D."/>
            <person name="Schmutz J."/>
            <person name="Larimer F."/>
            <person name="Land M."/>
            <person name="Hauser L."/>
            <person name="Kyrpides N."/>
            <person name="Mikhailova N."/>
            <person name="Nelson K."/>
            <person name="Gogarten J.P."/>
            <person name="Noll K."/>
            <person name="Richardson P."/>
        </authorList>
    </citation>
    <scope>NUCLEOTIDE SEQUENCE [LARGE SCALE GENOMIC DNA]</scope>
    <source>
        <strain evidence="3">ATCC BAA-301 / DSM 14385 / NBRC 107922 / TMO</strain>
    </source>
</reference>
<dbReference type="RefSeq" id="WP_012002271.1">
    <property type="nucleotide sequence ID" value="NC_009828.1"/>
</dbReference>
<dbReference type="Proteomes" id="UP000002016">
    <property type="component" value="Chromosome"/>
</dbReference>
<keyword evidence="3" id="KW-1185">Reference proteome</keyword>
<sequence length="291" mass="32133">MYSFACDIGGTNLRIAIVDSDGKIYLKRKFSTPKKQDKLFENISQEFEKMNEKFEISHCIFSIAGAVFEDGSVLIPNVFPQRIKLKETIRSFIPNVQIYIIDDRTAGLIGEICSGCARGFKEVAYLIIGTGVGLGIFSQGQIIFGNQGIAGSAGWIHIKDPLTEEYRDIESLISGPAIAKMFSRICGKEIESSESVLRLYLQKNTCATEVVKNVSFAMGYLLSTITNILNPEIIVLSGSVGLNWKVFEEEAVKTLKKFTSPFITPPIIKVSSLGEDAQLVGCSKYTSLRKE</sequence>
<evidence type="ECO:0000256" key="1">
    <source>
        <dbReference type="ARBA" id="ARBA00006479"/>
    </source>
</evidence>
<dbReference type="InterPro" id="IPR000600">
    <property type="entry name" value="ROK"/>
</dbReference>
<accession>A8F3Q6</accession>
<dbReference type="HOGENOM" id="CLU_036604_0_1_0"/>
<dbReference type="eggNOG" id="COG1940">
    <property type="taxonomic scope" value="Bacteria"/>
</dbReference>
<dbReference type="SUPFAM" id="SSF53067">
    <property type="entry name" value="Actin-like ATPase domain"/>
    <property type="match status" value="1"/>
</dbReference>
<dbReference type="CDD" id="cd23763">
    <property type="entry name" value="ASKHA_ATPase_ROK"/>
    <property type="match status" value="1"/>
</dbReference>